<dbReference type="GeneID" id="28832653"/>
<dbReference type="InParanoid" id="A0A194WX13"/>
<accession>A0A194WX13</accession>
<sequence>MNLVVRQLACLPSRRILHTSVRATTASCIFPTSRPNLTFTSPRRIRSFRTTARLRQKDKDEPEWLMELRRAAEVITSTDVSGLDTDGTVEAWEKALRKAGLGSVYDRIDRLADRMHRWVRNAFLLGVGLFFGRWIGGRNDAKETKAHDVGMSKTWDLD</sequence>
<keyword evidence="3" id="KW-1185">Reference proteome</keyword>
<feature type="transmembrane region" description="Helical" evidence="1">
    <location>
        <begin position="118"/>
        <end position="136"/>
    </location>
</feature>
<dbReference type="RefSeq" id="XP_018066830.1">
    <property type="nucleotide sequence ID" value="XM_018222927.1"/>
</dbReference>
<evidence type="ECO:0000313" key="2">
    <source>
        <dbReference type="EMBL" id="KUJ12475.1"/>
    </source>
</evidence>
<proteinExistence type="predicted"/>
<gene>
    <name evidence="2" type="ORF">LY89DRAFT_785828</name>
</gene>
<reference evidence="2 3" key="1">
    <citation type="submission" date="2015-10" db="EMBL/GenBank/DDBJ databases">
        <title>Full genome of DAOMC 229536 Phialocephala scopiformis, a fungal endophyte of spruce producing the potent anti-insectan compound rugulosin.</title>
        <authorList>
            <consortium name="DOE Joint Genome Institute"/>
            <person name="Walker A.K."/>
            <person name="Frasz S.L."/>
            <person name="Seifert K.A."/>
            <person name="Miller J.D."/>
            <person name="Mondo S.J."/>
            <person name="Labutti K."/>
            <person name="Lipzen A."/>
            <person name="Dockter R."/>
            <person name="Kennedy M."/>
            <person name="Grigoriev I.V."/>
            <person name="Spatafora J.W."/>
        </authorList>
    </citation>
    <scope>NUCLEOTIDE SEQUENCE [LARGE SCALE GENOMIC DNA]</scope>
    <source>
        <strain evidence="2 3">CBS 120377</strain>
    </source>
</reference>
<protein>
    <submittedName>
        <fullName evidence="2">Uncharacterized protein</fullName>
    </submittedName>
</protein>
<keyword evidence="1" id="KW-1133">Transmembrane helix</keyword>
<dbReference type="EMBL" id="KQ947424">
    <property type="protein sequence ID" value="KUJ12475.1"/>
    <property type="molecule type" value="Genomic_DNA"/>
</dbReference>
<dbReference type="AlphaFoldDB" id="A0A194WX13"/>
<evidence type="ECO:0000256" key="1">
    <source>
        <dbReference type="SAM" id="Phobius"/>
    </source>
</evidence>
<organism evidence="2 3">
    <name type="scientific">Mollisia scopiformis</name>
    <name type="common">Conifer needle endophyte fungus</name>
    <name type="synonym">Phialocephala scopiformis</name>
    <dbReference type="NCBI Taxonomy" id="149040"/>
    <lineage>
        <taxon>Eukaryota</taxon>
        <taxon>Fungi</taxon>
        <taxon>Dikarya</taxon>
        <taxon>Ascomycota</taxon>
        <taxon>Pezizomycotina</taxon>
        <taxon>Leotiomycetes</taxon>
        <taxon>Helotiales</taxon>
        <taxon>Mollisiaceae</taxon>
        <taxon>Mollisia</taxon>
    </lineage>
</organism>
<keyword evidence="1" id="KW-0472">Membrane</keyword>
<name>A0A194WX13_MOLSC</name>
<dbReference type="Proteomes" id="UP000070700">
    <property type="component" value="Unassembled WGS sequence"/>
</dbReference>
<evidence type="ECO:0000313" key="3">
    <source>
        <dbReference type="Proteomes" id="UP000070700"/>
    </source>
</evidence>
<dbReference type="KEGG" id="psco:LY89DRAFT_785828"/>
<keyword evidence="1" id="KW-0812">Transmembrane</keyword>